<dbReference type="InterPro" id="IPR011006">
    <property type="entry name" value="CheY-like_superfamily"/>
</dbReference>
<dbReference type="SMART" id="SM00091">
    <property type="entry name" value="PAS"/>
    <property type="match status" value="1"/>
</dbReference>
<dbReference type="Pfam" id="PF00072">
    <property type="entry name" value="Response_reg"/>
    <property type="match status" value="1"/>
</dbReference>
<dbReference type="SUPFAM" id="SSF55785">
    <property type="entry name" value="PYP-like sensor domain (PAS domain)"/>
    <property type="match status" value="1"/>
</dbReference>
<feature type="domain" description="Response regulatory" evidence="9">
    <location>
        <begin position="404"/>
        <end position="521"/>
    </location>
</feature>
<dbReference type="Pfam" id="PF02518">
    <property type="entry name" value="HATPase_c"/>
    <property type="match status" value="1"/>
</dbReference>
<keyword evidence="5" id="KW-0418">Kinase</keyword>
<keyword evidence="4" id="KW-0808">Transferase</keyword>
<dbReference type="SUPFAM" id="SSF52172">
    <property type="entry name" value="CheY-like"/>
    <property type="match status" value="1"/>
</dbReference>
<gene>
    <name evidence="11" type="ORF">SYK_15520</name>
</gene>
<evidence type="ECO:0000256" key="5">
    <source>
        <dbReference type="ARBA" id="ARBA00022777"/>
    </source>
</evidence>
<evidence type="ECO:0000259" key="9">
    <source>
        <dbReference type="PROSITE" id="PS50110"/>
    </source>
</evidence>
<protein>
    <recommendedName>
        <fullName evidence="2">histidine kinase</fullName>
        <ecNumber evidence="2">2.7.13.3</ecNumber>
    </recommendedName>
</protein>
<dbReference type="SMART" id="SM00448">
    <property type="entry name" value="REC"/>
    <property type="match status" value="1"/>
</dbReference>
<dbReference type="Gene3D" id="3.40.50.2300">
    <property type="match status" value="1"/>
</dbReference>
<feature type="modified residue" description="4-aspartylphosphate" evidence="6">
    <location>
        <position position="454"/>
    </location>
</feature>
<feature type="transmembrane region" description="Helical" evidence="7">
    <location>
        <begin position="54"/>
        <end position="74"/>
    </location>
</feature>
<feature type="transmembrane region" description="Helical" evidence="7">
    <location>
        <begin position="27"/>
        <end position="47"/>
    </location>
</feature>
<keyword evidence="3 6" id="KW-0597">Phosphoprotein</keyword>
<dbReference type="CDD" id="cd00082">
    <property type="entry name" value="HisKA"/>
    <property type="match status" value="1"/>
</dbReference>
<feature type="transmembrane region" description="Helical" evidence="7">
    <location>
        <begin position="86"/>
        <end position="102"/>
    </location>
</feature>
<dbReference type="InterPro" id="IPR004358">
    <property type="entry name" value="Sig_transdc_His_kin-like_C"/>
</dbReference>
<name>A0ABM8B0V2_9BACT</name>
<dbReference type="PRINTS" id="PR00344">
    <property type="entry name" value="BCTRLSENSOR"/>
</dbReference>
<reference evidence="11 12" key="1">
    <citation type="submission" date="2022-08" db="EMBL/GenBank/DDBJ databases">
        <title>Genome Sequence of the sulphate-reducing bacterium, Pseudodesulfovibrio sp. SYK.</title>
        <authorList>
            <person name="Kondo R."/>
            <person name="Kataoka T."/>
        </authorList>
    </citation>
    <scope>NUCLEOTIDE SEQUENCE [LARGE SCALE GENOMIC DNA]</scope>
    <source>
        <strain evidence="11 12">SYK</strain>
    </source>
</reference>
<dbReference type="CDD" id="cd16922">
    <property type="entry name" value="HATPase_EvgS-ArcB-TorS-like"/>
    <property type="match status" value="1"/>
</dbReference>
<dbReference type="InterPro" id="IPR036097">
    <property type="entry name" value="HisK_dim/P_sf"/>
</dbReference>
<dbReference type="InterPro" id="IPR013767">
    <property type="entry name" value="PAS_fold"/>
</dbReference>
<dbReference type="EC" id="2.7.13.3" evidence="2"/>
<evidence type="ECO:0000313" key="11">
    <source>
        <dbReference type="EMBL" id="BDQ37192.1"/>
    </source>
</evidence>
<evidence type="ECO:0000256" key="6">
    <source>
        <dbReference type="PROSITE-ProRule" id="PRU00169"/>
    </source>
</evidence>
<comment type="catalytic activity">
    <reaction evidence="1">
        <text>ATP + protein L-histidine = ADP + protein N-phospho-L-histidine.</text>
        <dbReference type="EC" id="2.7.13.3"/>
    </reaction>
</comment>
<dbReference type="PROSITE" id="PS50109">
    <property type="entry name" value="HIS_KIN"/>
    <property type="match status" value="1"/>
</dbReference>
<dbReference type="SUPFAM" id="SSF55874">
    <property type="entry name" value="ATPase domain of HSP90 chaperone/DNA topoisomerase II/histidine kinase"/>
    <property type="match status" value="1"/>
</dbReference>
<evidence type="ECO:0000259" key="10">
    <source>
        <dbReference type="PROSITE" id="PS50112"/>
    </source>
</evidence>
<dbReference type="Pfam" id="PF00512">
    <property type="entry name" value="HisKA"/>
    <property type="match status" value="1"/>
</dbReference>
<dbReference type="InterPro" id="IPR003661">
    <property type="entry name" value="HisK_dim/P_dom"/>
</dbReference>
<dbReference type="InterPro" id="IPR036890">
    <property type="entry name" value="HATPase_C_sf"/>
</dbReference>
<dbReference type="PROSITE" id="PS50112">
    <property type="entry name" value="PAS"/>
    <property type="match status" value="1"/>
</dbReference>
<proteinExistence type="predicted"/>
<dbReference type="Pfam" id="PF00989">
    <property type="entry name" value="PAS"/>
    <property type="match status" value="1"/>
</dbReference>
<dbReference type="PANTHER" id="PTHR43047:SF72">
    <property type="entry name" value="OSMOSENSING HISTIDINE PROTEIN KINASE SLN1"/>
    <property type="match status" value="1"/>
</dbReference>
<evidence type="ECO:0000256" key="1">
    <source>
        <dbReference type="ARBA" id="ARBA00000085"/>
    </source>
</evidence>
<sequence>MYWGIGLLYVAYILITPPNAYDVVLFLYFWVSSLVLVYMFCCFAVDLFRRERGVGILVVGYLALVFTELVDLFFDLHIINSASLRPLGVFVFIFSYAFYLAFRFSNAFAQTEALSEELEMTNVRLVQLDRLKDEFLANTTHELKTPLAGMVGIADSLLARGGADLSSTTARQLKVVVHSGKRLSKLINDVLDLSRLKHRDVVLRVESVQPYAAVRRVLALGEALKRDGNTLLINAIPMDFPAVKADPDRLEQILFNLVGNSLKFTEAGQIIVSAESHEGIAKIIVTDTGMGISAEDQERIFDAYAQGSTSRSGGAGLGLSITRHLVELHGGILAVISEEGVGSSFSFSLPLADAFSSGDSTVSLSTTPEVFPLVDSPMEGMNSSALVTVESLQSHALSSDGKYKVLVVDDEPVNLQVVASILNLAGISFRTAESGSMALQMIKNGKEPDMVLLDVMMPAMDGYAVCRELRKEYPASVLPIVLLTVKNRIEDVIKGFAAGANDYLTKPFSREELGARVATQLKLKEAYAALEENVALKREVELRRKTESGLRFMQAKLAKILDSLDDAIVGVNLSNEIAFCNHPFEVLTGNVADTMLGRPLASLLVNVEAQQCAALLDSVHLQSAAFDLPS</sequence>
<evidence type="ECO:0000256" key="4">
    <source>
        <dbReference type="ARBA" id="ARBA00022679"/>
    </source>
</evidence>
<evidence type="ECO:0000313" key="12">
    <source>
        <dbReference type="Proteomes" id="UP001317742"/>
    </source>
</evidence>
<dbReference type="InterPro" id="IPR005467">
    <property type="entry name" value="His_kinase_dom"/>
</dbReference>
<keyword evidence="7" id="KW-0472">Membrane</keyword>
<keyword evidence="7" id="KW-1133">Transmembrane helix</keyword>
<dbReference type="InterPro" id="IPR000014">
    <property type="entry name" value="PAS"/>
</dbReference>
<feature type="domain" description="PAS" evidence="10">
    <location>
        <begin position="553"/>
        <end position="598"/>
    </location>
</feature>
<dbReference type="EMBL" id="AP026709">
    <property type="protein sequence ID" value="BDQ37192.1"/>
    <property type="molecule type" value="Genomic_DNA"/>
</dbReference>
<dbReference type="InterPro" id="IPR003594">
    <property type="entry name" value="HATPase_dom"/>
</dbReference>
<dbReference type="SUPFAM" id="SSF47384">
    <property type="entry name" value="Homodimeric domain of signal transducing histidine kinase"/>
    <property type="match status" value="1"/>
</dbReference>
<dbReference type="Gene3D" id="3.30.565.10">
    <property type="entry name" value="Histidine kinase-like ATPase, C-terminal domain"/>
    <property type="match status" value="1"/>
</dbReference>
<dbReference type="PROSITE" id="PS50110">
    <property type="entry name" value="RESPONSE_REGULATORY"/>
    <property type="match status" value="1"/>
</dbReference>
<dbReference type="SMART" id="SM00388">
    <property type="entry name" value="HisKA"/>
    <property type="match status" value="1"/>
</dbReference>
<evidence type="ECO:0000256" key="3">
    <source>
        <dbReference type="ARBA" id="ARBA00022553"/>
    </source>
</evidence>
<dbReference type="InterPro" id="IPR035965">
    <property type="entry name" value="PAS-like_dom_sf"/>
</dbReference>
<dbReference type="SMART" id="SM00387">
    <property type="entry name" value="HATPase_c"/>
    <property type="match status" value="1"/>
</dbReference>
<feature type="domain" description="Histidine kinase" evidence="8">
    <location>
        <begin position="138"/>
        <end position="353"/>
    </location>
</feature>
<dbReference type="InterPro" id="IPR001789">
    <property type="entry name" value="Sig_transdc_resp-reg_receiver"/>
</dbReference>
<keyword evidence="12" id="KW-1185">Reference proteome</keyword>
<organism evidence="11 12">
    <name type="scientific">Pseudodesulfovibrio nedwellii</name>
    <dbReference type="NCBI Taxonomy" id="2973072"/>
    <lineage>
        <taxon>Bacteria</taxon>
        <taxon>Pseudomonadati</taxon>
        <taxon>Thermodesulfobacteriota</taxon>
        <taxon>Desulfovibrionia</taxon>
        <taxon>Desulfovibrionales</taxon>
        <taxon>Desulfovibrionaceae</taxon>
    </lineage>
</organism>
<keyword evidence="7" id="KW-0812">Transmembrane</keyword>
<accession>A0ABM8B0V2</accession>
<evidence type="ECO:0000256" key="7">
    <source>
        <dbReference type="SAM" id="Phobius"/>
    </source>
</evidence>
<dbReference type="Gene3D" id="3.30.450.20">
    <property type="entry name" value="PAS domain"/>
    <property type="match status" value="1"/>
</dbReference>
<dbReference type="PANTHER" id="PTHR43047">
    <property type="entry name" value="TWO-COMPONENT HISTIDINE PROTEIN KINASE"/>
    <property type="match status" value="1"/>
</dbReference>
<dbReference type="Proteomes" id="UP001317742">
    <property type="component" value="Chromosome"/>
</dbReference>
<evidence type="ECO:0000256" key="2">
    <source>
        <dbReference type="ARBA" id="ARBA00012438"/>
    </source>
</evidence>
<evidence type="ECO:0000259" key="8">
    <source>
        <dbReference type="PROSITE" id="PS50109"/>
    </source>
</evidence>
<dbReference type="Gene3D" id="1.10.287.130">
    <property type="match status" value="1"/>
</dbReference>